<dbReference type="GO" id="GO:0016020">
    <property type="term" value="C:membrane"/>
    <property type="evidence" value="ECO:0007669"/>
    <property type="project" value="UniProtKB-SubCell"/>
</dbReference>
<dbReference type="OrthoDB" id="9803035at2"/>
<keyword evidence="7" id="KW-0012">Acyltransferase</keyword>
<evidence type="ECO:0000256" key="1">
    <source>
        <dbReference type="ARBA" id="ARBA00004141"/>
    </source>
</evidence>
<evidence type="ECO:0000313" key="10">
    <source>
        <dbReference type="EMBL" id="AHC16750.1"/>
    </source>
</evidence>
<evidence type="ECO:0000256" key="4">
    <source>
        <dbReference type="ARBA" id="ARBA00022692"/>
    </source>
</evidence>
<evidence type="ECO:0000313" key="11">
    <source>
        <dbReference type="Proteomes" id="UP000018680"/>
    </source>
</evidence>
<dbReference type="eggNOG" id="COG2246">
    <property type="taxonomic scope" value="Bacteria"/>
</dbReference>
<protein>
    <recommendedName>
        <fullName evidence="9">Phospholipid/glycerol acyltransferase domain-containing protein</fullName>
    </recommendedName>
</protein>
<dbReference type="SMART" id="SM00563">
    <property type="entry name" value="PlsC"/>
    <property type="match status" value="1"/>
</dbReference>
<dbReference type="Pfam" id="PF04138">
    <property type="entry name" value="GtrA_DPMS_TM"/>
    <property type="match status" value="1"/>
</dbReference>
<dbReference type="HOGENOM" id="CLU_522623_0_0_12"/>
<dbReference type="CDD" id="cd07989">
    <property type="entry name" value="LPLAT_AGPAT-like"/>
    <property type="match status" value="1"/>
</dbReference>
<accession>V5WM99</accession>
<dbReference type="STRING" id="1307761.L21SP2_3412"/>
<evidence type="ECO:0000256" key="6">
    <source>
        <dbReference type="ARBA" id="ARBA00023136"/>
    </source>
</evidence>
<comment type="subcellular location">
    <subcellularLocation>
        <location evidence="1">Membrane</location>
        <topology evidence="1">Multi-pass membrane protein</topology>
    </subcellularLocation>
</comment>
<dbReference type="RefSeq" id="WP_024269638.1">
    <property type="nucleotide sequence ID" value="NC_023035.1"/>
</dbReference>
<evidence type="ECO:0000259" key="9">
    <source>
        <dbReference type="SMART" id="SM00563"/>
    </source>
</evidence>
<dbReference type="SUPFAM" id="SSF69593">
    <property type="entry name" value="Glycerol-3-phosphate (1)-acyltransferase"/>
    <property type="match status" value="1"/>
</dbReference>
<keyword evidence="5 8" id="KW-1133">Transmembrane helix</keyword>
<dbReference type="Proteomes" id="UP000018680">
    <property type="component" value="Chromosome"/>
</dbReference>
<dbReference type="InterPro" id="IPR007267">
    <property type="entry name" value="GtrA_DPMS_TM"/>
</dbReference>
<feature type="transmembrane region" description="Helical" evidence="8">
    <location>
        <begin position="45"/>
        <end position="64"/>
    </location>
</feature>
<reference evidence="10 11" key="1">
    <citation type="journal article" date="2015" name="Stand. Genomic Sci.">
        <title>Complete genome sequence and description of Salinispira pacifica gen. nov., sp. nov., a novel spirochaete isolated form a hypersaline microbial mat.</title>
        <authorList>
            <person name="Ben Hania W."/>
            <person name="Joseph M."/>
            <person name="Schumann P."/>
            <person name="Bunk B."/>
            <person name="Fiebig A."/>
            <person name="Sproer C."/>
            <person name="Klenk H.P."/>
            <person name="Fardeau M.L."/>
            <person name="Spring S."/>
        </authorList>
    </citation>
    <scope>NUCLEOTIDE SEQUENCE [LARGE SCALE GENOMIC DNA]</scope>
    <source>
        <strain evidence="10 11">L21-RPul-D2</strain>
    </source>
</reference>
<evidence type="ECO:0000256" key="2">
    <source>
        <dbReference type="ARBA" id="ARBA00005189"/>
    </source>
</evidence>
<organism evidence="10 11">
    <name type="scientific">Salinispira pacifica</name>
    <dbReference type="NCBI Taxonomy" id="1307761"/>
    <lineage>
        <taxon>Bacteria</taxon>
        <taxon>Pseudomonadati</taxon>
        <taxon>Spirochaetota</taxon>
        <taxon>Spirochaetia</taxon>
        <taxon>Spirochaetales</taxon>
        <taxon>Spirochaetaceae</taxon>
        <taxon>Salinispira</taxon>
    </lineage>
</organism>
<keyword evidence="6 8" id="KW-0472">Membrane</keyword>
<dbReference type="PANTHER" id="PTHR10434">
    <property type="entry name" value="1-ACYL-SN-GLYCEROL-3-PHOSPHATE ACYLTRANSFERASE"/>
    <property type="match status" value="1"/>
</dbReference>
<evidence type="ECO:0000256" key="3">
    <source>
        <dbReference type="ARBA" id="ARBA00022679"/>
    </source>
</evidence>
<keyword evidence="11" id="KW-1185">Reference proteome</keyword>
<dbReference type="GO" id="GO:0003841">
    <property type="term" value="F:1-acylglycerol-3-phosphate O-acyltransferase activity"/>
    <property type="evidence" value="ECO:0007669"/>
    <property type="project" value="TreeGrafter"/>
</dbReference>
<gene>
    <name evidence="10" type="ORF">L21SP2_3412</name>
</gene>
<evidence type="ECO:0000256" key="8">
    <source>
        <dbReference type="SAM" id="Phobius"/>
    </source>
</evidence>
<feature type="transmembrane region" description="Helical" evidence="8">
    <location>
        <begin position="85"/>
        <end position="104"/>
    </location>
</feature>
<dbReference type="Pfam" id="PF01553">
    <property type="entry name" value="Acyltransferase"/>
    <property type="match status" value="1"/>
</dbReference>
<evidence type="ECO:0000256" key="7">
    <source>
        <dbReference type="ARBA" id="ARBA00023315"/>
    </source>
</evidence>
<feature type="domain" description="Phospholipid/glycerol acyltransferase" evidence="9">
    <location>
        <begin position="203"/>
        <end position="314"/>
    </location>
</feature>
<dbReference type="KEGG" id="slr:L21SP2_3412"/>
<keyword evidence="4 8" id="KW-0812">Transmembrane</keyword>
<proteinExistence type="predicted"/>
<dbReference type="eggNOG" id="COG0204">
    <property type="taxonomic scope" value="Bacteria"/>
</dbReference>
<dbReference type="GO" id="GO:0006654">
    <property type="term" value="P:phosphatidic acid biosynthetic process"/>
    <property type="evidence" value="ECO:0007669"/>
    <property type="project" value="TreeGrafter"/>
</dbReference>
<feature type="transmembrane region" description="Helical" evidence="8">
    <location>
        <begin position="21"/>
        <end position="39"/>
    </location>
</feature>
<comment type="pathway">
    <text evidence="2">Lipid metabolism.</text>
</comment>
<dbReference type="EMBL" id="CP006939">
    <property type="protein sequence ID" value="AHC16750.1"/>
    <property type="molecule type" value="Genomic_DNA"/>
</dbReference>
<name>V5WM99_9SPIO</name>
<feature type="transmembrane region" description="Helical" evidence="8">
    <location>
        <begin position="110"/>
        <end position="129"/>
    </location>
</feature>
<dbReference type="AlphaFoldDB" id="V5WM99"/>
<dbReference type="GO" id="GO:0000271">
    <property type="term" value="P:polysaccharide biosynthetic process"/>
    <property type="evidence" value="ECO:0007669"/>
    <property type="project" value="InterPro"/>
</dbReference>
<dbReference type="PANTHER" id="PTHR10434:SF11">
    <property type="entry name" value="1-ACYL-SN-GLYCEROL-3-PHOSPHATE ACYLTRANSFERASE"/>
    <property type="match status" value="1"/>
</dbReference>
<keyword evidence="3" id="KW-0808">Transferase</keyword>
<dbReference type="InterPro" id="IPR002123">
    <property type="entry name" value="Plipid/glycerol_acylTrfase"/>
</dbReference>
<evidence type="ECO:0000256" key="5">
    <source>
        <dbReference type="ARBA" id="ARBA00022989"/>
    </source>
</evidence>
<sequence>MRSKKIFFGTNHSKRVQLTRALITSLVAGAGDYGVLFISMEFLGLPLIAAGSMGMVLGLSISYFSSKIWIFPPVPDEYFKLEISLFISIAIAGMGIHTLILMGGNRWPELHYVVIKSIAVGSMFLWNFSMRRLANSLIRAHYRSRRKTRGKHQPPKGRKPFAVDYPRYRFRRKFSRLLLRTLLPLVFRLDISGDGNTDLQGPLIVAGNHSGFIEVLLMIAYGPKQLELMGAGDVPMEPKFRVFTRLYSFIPVNRGNVDRAAMEKALAVLKQDGFLGIFPEGGIWQSHKSKAQKGVSWIAMNSGAPVLPVSFGGLQNISEALRHFRRPALSITFGNVIPAPPAAHPRGRRFSMQEHAETIMTKIIEGIPLQHREALAAPEQERWRLQIFREGSEEDLSDAIPHREALARLLFTPVLLKTFAVNLKRNVTPLMNLKDSHRGHDLSRAASEILDYLRENPHFFHYRFGNSTALSIRRALEQLRELGRVEEHRLLRIRGEYSCLRPAQHPDRNTAQEKHEYVEYL</sequence>